<dbReference type="InterPro" id="IPR050987">
    <property type="entry name" value="AtrR-like"/>
</dbReference>
<dbReference type="GO" id="GO:0006351">
    <property type="term" value="P:DNA-templated transcription"/>
    <property type="evidence" value="ECO:0007669"/>
    <property type="project" value="InterPro"/>
</dbReference>
<reference evidence="5" key="2">
    <citation type="journal article" date="2020" name="Nat. Commun.">
        <title>Large-scale genome sequencing of mycorrhizal fungi provides insights into the early evolution of symbiotic traits.</title>
        <authorList>
            <person name="Miyauchi S."/>
            <person name="Kiss E."/>
            <person name="Kuo A."/>
            <person name="Drula E."/>
            <person name="Kohler A."/>
            <person name="Sanchez-Garcia M."/>
            <person name="Morin E."/>
            <person name="Andreopoulos B."/>
            <person name="Barry K.W."/>
            <person name="Bonito G."/>
            <person name="Buee M."/>
            <person name="Carver A."/>
            <person name="Chen C."/>
            <person name="Cichocki N."/>
            <person name="Clum A."/>
            <person name="Culley D."/>
            <person name="Crous P.W."/>
            <person name="Fauchery L."/>
            <person name="Girlanda M."/>
            <person name="Hayes R.D."/>
            <person name="Keri Z."/>
            <person name="LaButti K."/>
            <person name="Lipzen A."/>
            <person name="Lombard V."/>
            <person name="Magnuson J."/>
            <person name="Maillard F."/>
            <person name="Murat C."/>
            <person name="Nolan M."/>
            <person name="Ohm R.A."/>
            <person name="Pangilinan J."/>
            <person name="Pereira M.F."/>
            <person name="Perotto S."/>
            <person name="Peter M."/>
            <person name="Pfister S."/>
            <person name="Riley R."/>
            <person name="Sitrit Y."/>
            <person name="Stielow J.B."/>
            <person name="Szollosi G."/>
            <person name="Zifcakova L."/>
            <person name="Stursova M."/>
            <person name="Spatafora J.W."/>
            <person name="Tedersoo L."/>
            <person name="Vaario L.M."/>
            <person name="Yamada A."/>
            <person name="Yan M."/>
            <person name="Wang P."/>
            <person name="Xu J."/>
            <person name="Bruns T."/>
            <person name="Baldrian P."/>
            <person name="Vilgalys R."/>
            <person name="Dunand C."/>
            <person name="Henrissat B."/>
            <person name="Grigoriev I.V."/>
            <person name="Hibbett D."/>
            <person name="Nagy L.G."/>
            <person name="Martin F.M."/>
        </authorList>
    </citation>
    <scope>NUCLEOTIDE SEQUENCE</scope>
    <source>
        <strain evidence="5">BED1</strain>
    </source>
</reference>
<proteinExistence type="predicted"/>
<dbReference type="CDD" id="cd12148">
    <property type="entry name" value="fungal_TF_MHR"/>
    <property type="match status" value="1"/>
</dbReference>
<keyword evidence="1" id="KW-0479">Metal-binding</keyword>
<sequence length="706" mass="78779">MQNGDPPHSFSQPGLVLPNQLVQNQIHELAKTLPPPRKQNTACDACRSRKVKCNRLPGQEKRQHCLSKNYPCTHYVQQATSEKKRSAATRRPRGISTSSSSSPVSSGHSPTGENGTPPWHKSVFSAPWNSKVGGYPTVSLQTSTPSLLFHLFAPPESGPSESIFAFGPFKARPPAYSTWGEMASNLEDETFRIEFAQDLVEVYFQIVHTRLPLLNPPQFRARLNLQATGQRPILNGKQEEPLHPALIATVIAWGAKFSEHPLLVADRQRNGGQSLLARTLIDRCRETAEATKVHRIPHKDHVVIALLIETLQCQNPNSENGFHGFWLNSGIRNLLGLQINHKSVMADIKDPETRGTMIFAWWMACLADAFSSFYYRRKPMLDDDDYDIDFYTADPIHQENVDPEKPSPREQLEILGYYNAAHALARISRQIARLLWKPTTDLEGIPVDAAVQYSSELCKWRDAHLAIVGVPPNLAANWDFVSAVSACASDAQYHVMWIALFNAMDEFGVRDDSLSPSGMNQVETVKRKVFDEALNASLRVSALAGVLTSNGYLKLDPAVMHVSIIQAGFFLARVGRPEVQNCIEGLEQYSYAYAETKELAQLIRRDYEQALVKGPLFHEMNNAVSRRTPPTDTMSAKPSANGNGNGLLAHHDSLYHILNCRAHVNRMIYRPAVEFSLDILTIHVLPICRGFVSVTLLFSQVALIRS</sequence>
<comment type="caution">
    <text evidence="5">The sequence shown here is derived from an EMBL/GenBank/DDBJ whole genome shotgun (WGS) entry which is preliminary data.</text>
</comment>
<accession>A0AAD4BXU2</accession>
<keyword evidence="6" id="KW-1185">Reference proteome</keyword>
<dbReference type="GO" id="GO:0003677">
    <property type="term" value="F:DNA binding"/>
    <property type="evidence" value="ECO:0007669"/>
    <property type="project" value="InterPro"/>
</dbReference>
<evidence type="ECO:0000256" key="3">
    <source>
        <dbReference type="SAM" id="MobiDB-lite"/>
    </source>
</evidence>
<evidence type="ECO:0000256" key="2">
    <source>
        <dbReference type="ARBA" id="ARBA00023242"/>
    </source>
</evidence>
<keyword evidence="2" id="KW-0539">Nucleus</keyword>
<dbReference type="SUPFAM" id="SSF57701">
    <property type="entry name" value="Zn2/Cys6 DNA-binding domain"/>
    <property type="match status" value="1"/>
</dbReference>
<dbReference type="AlphaFoldDB" id="A0AAD4BXU2"/>
<feature type="compositionally biased region" description="Low complexity" evidence="3">
    <location>
        <begin position="94"/>
        <end position="112"/>
    </location>
</feature>
<dbReference type="PROSITE" id="PS50048">
    <property type="entry name" value="ZN2_CY6_FUNGAL_2"/>
    <property type="match status" value="1"/>
</dbReference>
<dbReference type="GO" id="GO:0008270">
    <property type="term" value="F:zinc ion binding"/>
    <property type="evidence" value="ECO:0007669"/>
    <property type="project" value="InterPro"/>
</dbReference>
<feature type="region of interest" description="Disordered" evidence="3">
    <location>
        <begin position="77"/>
        <end position="122"/>
    </location>
</feature>
<evidence type="ECO:0000313" key="5">
    <source>
        <dbReference type="EMBL" id="KAF8443081.1"/>
    </source>
</evidence>
<dbReference type="InterPro" id="IPR007219">
    <property type="entry name" value="XnlR_reg_dom"/>
</dbReference>
<evidence type="ECO:0000259" key="4">
    <source>
        <dbReference type="PROSITE" id="PS50048"/>
    </source>
</evidence>
<reference evidence="5" key="1">
    <citation type="submission" date="2019-10" db="EMBL/GenBank/DDBJ databases">
        <authorList>
            <consortium name="DOE Joint Genome Institute"/>
            <person name="Kuo A."/>
            <person name="Miyauchi S."/>
            <person name="Kiss E."/>
            <person name="Drula E."/>
            <person name="Kohler A."/>
            <person name="Sanchez-Garcia M."/>
            <person name="Andreopoulos B."/>
            <person name="Barry K.W."/>
            <person name="Bonito G."/>
            <person name="Buee M."/>
            <person name="Carver A."/>
            <person name="Chen C."/>
            <person name="Cichocki N."/>
            <person name="Clum A."/>
            <person name="Culley D."/>
            <person name="Crous P.W."/>
            <person name="Fauchery L."/>
            <person name="Girlanda M."/>
            <person name="Hayes R."/>
            <person name="Keri Z."/>
            <person name="LaButti K."/>
            <person name="Lipzen A."/>
            <person name="Lombard V."/>
            <person name="Magnuson J."/>
            <person name="Maillard F."/>
            <person name="Morin E."/>
            <person name="Murat C."/>
            <person name="Nolan M."/>
            <person name="Ohm R."/>
            <person name="Pangilinan J."/>
            <person name="Pereira M."/>
            <person name="Perotto S."/>
            <person name="Peter M."/>
            <person name="Riley R."/>
            <person name="Sitrit Y."/>
            <person name="Stielow B."/>
            <person name="Szollosi G."/>
            <person name="Zifcakova L."/>
            <person name="Stursova M."/>
            <person name="Spatafora J.W."/>
            <person name="Tedersoo L."/>
            <person name="Vaario L.-M."/>
            <person name="Yamada A."/>
            <person name="Yan M."/>
            <person name="Wang P."/>
            <person name="Xu J."/>
            <person name="Bruns T."/>
            <person name="Baldrian P."/>
            <person name="Vilgalys R."/>
            <person name="Henrissat B."/>
            <person name="Grigoriev I.V."/>
            <person name="Hibbett D."/>
            <person name="Nagy L.G."/>
            <person name="Martin F.M."/>
        </authorList>
    </citation>
    <scope>NUCLEOTIDE SEQUENCE</scope>
    <source>
        <strain evidence="5">BED1</strain>
    </source>
</reference>
<dbReference type="PANTHER" id="PTHR46910:SF38">
    <property type="entry name" value="ZN(2)-C6 FUNGAL-TYPE DOMAIN-CONTAINING PROTEIN"/>
    <property type="match status" value="1"/>
</dbReference>
<feature type="domain" description="Zn(2)-C6 fungal-type" evidence="4">
    <location>
        <begin position="42"/>
        <end position="74"/>
    </location>
</feature>
<dbReference type="InterPro" id="IPR001138">
    <property type="entry name" value="Zn2Cys6_DnaBD"/>
</dbReference>
<name>A0AAD4BXU2_BOLED</name>
<feature type="region of interest" description="Disordered" evidence="3">
    <location>
        <begin position="623"/>
        <end position="642"/>
    </location>
</feature>
<dbReference type="CDD" id="cd00067">
    <property type="entry name" value="GAL4"/>
    <property type="match status" value="1"/>
</dbReference>
<dbReference type="EMBL" id="WHUW01000008">
    <property type="protein sequence ID" value="KAF8443081.1"/>
    <property type="molecule type" value="Genomic_DNA"/>
</dbReference>
<dbReference type="SMART" id="SM00066">
    <property type="entry name" value="GAL4"/>
    <property type="match status" value="1"/>
</dbReference>
<evidence type="ECO:0000313" key="6">
    <source>
        <dbReference type="Proteomes" id="UP001194468"/>
    </source>
</evidence>
<dbReference type="Pfam" id="PF00172">
    <property type="entry name" value="Zn_clus"/>
    <property type="match status" value="1"/>
</dbReference>
<dbReference type="InterPro" id="IPR036864">
    <property type="entry name" value="Zn2-C6_fun-type_DNA-bd_sf"/>
</dbReference>
<protein>
    <recommendedName>
        <fullName evidence="4">Zn(2)-C6 fungal-type domain-containing protein</fullName>
    </recommendedName>
</protein>
<gene>
    <name evidence="5" type="ORF">L210DRAFT_965997</name>
</gene>
<organism evidence="5 6">
    <name type="scientific">Boletus edulis BED1</name>
    <dbReference type="NCBI Taxonomy" id="1328754"/>
    <lineage>
        <taxon>Eukaryota</taxon>
        <taxon>Fungi</taxon>
        <taxon>Dikarya</taxon>
        <taxon>Basidiomycota</taxon>
        <taxon>Agaricomycotina</taxon>
        <taxon>Agaricomycetes</taxon>
        <taxon>Agaricomycetidae</taxon>
        <taxon>Boletales</taxon>
        <taxon>Boletineae</taxon>
        <taxon>Boletaceae</taxon>
        <taxon>Boletoideae</taxon>
        <taxon>Boletus</taxon>
    </lineage>
</organism>
<evidence type="ECO:0000256" key="1">
    <source>
        <dbReference type="ARBA" id="ARBA00022723"/>
    </source>
</evidence>
<dbReference type="Proteomes" id="UP001194468">
    <property type="component" value="Unassembled WGS sequence"/>
</dbReference>
<dbReference type="PANTHER" id="PTHR46910">
    <property type="entry name" value="TRANSCRIPTION FACTOR PDR1"/>
    <property type="match status" value="1"/>
</dbReference>
<dbReference type="Pfam" id="PF04082">
    <property type="entry name" value="Fungal_trans"/>
    <property type="match status" value="1"/>
</dbReference>
<dbReference type="GO" id="GO:0000981">
    <property type="term" value="F:DNA-binding transcription factor activity, RNA polymerase II-specific"/>
    <property type="evidence" value="ECO:0007669"/>
    <property type="project" value="InterPro"/>
</dbReference>